<reference evidence="2" key="3">
    <citation type="submission" date="2019-06" db="EMBL/GenBank/DDBJ databases">
        <authorList>
            <person name="Poynton C."/>
            <person name="Hasenbein S."/>
            <person name="Benoit J.B."/>
            <person name="Sepulveda M.S."/>
            <person name="Poelchau M.F."/>
            <person name="Murali S.C."/>
            <person name="Chen S."/>
            <person name="Glastad K.M."/>
            <person name="Werren J.H."/>
            <person name="Vineis J.H."/>
            <person name="Bowen J.L."/>
            <person name="Friedrich M."/>
            <person name="Jones J."/>
            <person name="Robertson H.M."/>
            <person name="Feyereisen R."/>
            <person name="Mechler-Hickson A."/>
            <person name="Mathers N."/>
            <person name="Lee C.E."/>
            <person name="Colbourne J.K."/>
            <person name="Biales A."/>
            <person name="Johnston J.S."/>
            <person name="Wellborn G.A."/>
            <person name="Rosendale A.J."/>
            <person name="Cridge A.G."/>
            <person name="Munoz-Torres M.C."/>
            <person name="Bain P.A."/>
            <person name="Manny A.R."/>
            <person name="Major K.M."/>
            <person name="Lambert F.N."/>
            <person name="Vulpe C.D."/>
            <person name="Tuck P."/>
            <person name="Blalock B.J."/>
            <person name="Lin Y.-Y."/>
            <person name="Smith M.E."/>
            <person name="Ochoa-Acuna H."/>
            <person name="Chen M.-J.M."/>
            <person name="Childers C.P."/>
            <person name="Qu J."/>
            <person name="Dugan S."/>
            <person name="Lee S.L."/>
            <person name="Chao H."/>
            <person name="Dinh H."/>
            <person name="Han Y."/>
            <person name="Doddapaneni H."/>
            <person name="Worley K.C."/>
            <person name="Muzny D.M."/>
            <person name="Gibbs R.A."/>
            <person name="Richards S."/>
        </authorList>
    </citation>
    <scope>NUCLEOTIDE SEQUENCE</scope>
    <source>
        <strain evidence="2">HAZT.00-mixed</strain>
        <tissue evidence="2">Whole organism</tissue>
    </source>
</reference>
<dbReference type="SUPFAM" id="SSF48726">
    <property type="entry name" value="Immunoglobulin"/>
    <property type="match status" value="2"/>
</dbReference>
<accession>A0A6A0H1T0</accession>
<dbReference type="InterPro" id="IPR013783">
    <property type="entry name" value="Ig-like_fold"/>
</dbReference>
<reference evidence="2" key="2">
    <citation type="journal article" date="2018" name="Environ. Sci. Technol.">
        <title>The Toxicogenome of Hyalella azteca: A Model for Sediment Ecotoxicology and Evolutionary Toxicology.</title>
        <authorList>
            <person name="Poynton H.C."/>
            <person name="Hasenbein S."/>
            <person name="Benoit J.B."/>
            <person name="Sepulveda M.S."/>
            <person name="Poelchau M.F."/>
            <person name="Hughes D.S.T."/>
            <person name="Murali S.C."/>
            <person name="Chen S."/>
            <person name="Glastad K.M."/>
            <person name="Goodisman M.A.D."/>
            <person name="Werren J.H."/>
            <person name="Vineis J.H."/>
            <person name="Bowen J.L."/>
            <person name="Friedrich M."/>
            <person name="Jones J."/>
            <person name="Robertson H.M."/>
            <person name="Feyereisen R."/>
            <person name="Mechler-Hickson A."/>
            <person name="Mathers N."/>
            <person name="Lee C.E."/>
            <person name="Colbourne J.K."/>
            <person name="Biales A."/>
            <person name="Johnston J.S."/>
            <person name="Wellborn G.A."/>
            <person name="Rosendale A.J."/>
            <person name="Cridge A.G."/>
            <person name="Munoz-Torres M.C."/>
            <person name="Bain P.A."/>
            <person name="Manny A.R."/>
            <person name="Major K.M."/>
            <person name="Lambert F.N."/>
            <person name="Vulpe C.D."/>
            <person name="Tuck P."/>
            <person name="Blalock B.J."/>
            <person name="Lin Y.Y."/>
            <person name="Smith M.E."/>
            <person name="Ochoa-Acuna H."/>
            <person name="Chen M.M."/>
            <person name="Childers C.P."/>
            <person name="Qu J."/>
            <person name="Dugan S."/>
            <person name="Lee S.L."/>
            <person name="Chao H."/>
            <person name="Dinh H."/>
            <person name="Han Y."/>
            <person name="Doddapaneni H."/>
            <person name="Worley K.C."/>
            <person name="Muzny D.M."/>
            <person name="Gibbs R.A."/>
            <person name="Richards S."/>
        </authorList>
    </citation>
    <scope>NUCLEOTIDE SEQUENCE</scope>
    <source>
        <strain evidence="2">HAZT.00-mixed</strain>
        <tissue evidence="2">Whole organism</tissue>
    </source>
</reference>
<organism evidence="2">
    <name type="scientific">Hyalella azteca</name>
    <name type="common">Amphipod</name>
    <dbReference type="NCBI Taxonomy" id="294128"/>
    <lineage>
        <taxon>Eukaryota</taxon>
        <taxon>Metazoa</taxon>
        <taxon>Ecdysozoa</taxon>
        <taxon>Arthropoda</taxon>
        <taxon>Crustacea</taxon>
        <taxon>Multicrustacea</taxon>
        <taxon>Malacostraca</taxon>
        <taxon>Eumalacostraca</taxon>
        <taxon>Peracarida</taxon>
        <taxon>Amphipoda</taxon>
        <taxon>Senticaudata</taxon>
        <taxon>Talitrida</taxon>
        <taxon>Talitroidea</taxon>
        <taxon>Hyalellidae</taxon>
        <taxon>Hyalella</taxon>
    </lineage>
</organism>
<evidence type="ECO:0000259" key="1">
    <source>
        <dbReference type="PROSITE" id="PS50835"/>
    </source>
</evidence>
<dbReference type="PROSITE" id="PS50835">
    <property type="entry name" value="IG_LIKE"/>
    <property type="match status" value="2"/>
</dbReference>
<dbReference type="EMBL" id="JQDR03008971">
    <property type="protein sequence ID" value="KAA0196371.1"/>
    <property type="molecule type" value="Genomic_DNA"/>
</dbReference>
<evidence type="ECO:0000313" key="2">
    <source>
        <dbReference type="EMBL" id="KAA0196371.1"/>
    </source>
</evidence>
<sequence>MIFFRFESLANGSLAVRSVQRQDGGLYTCTSTSGTSTTRLLVTSEITAAWCTSGTSTFRLLVTSEIAAAWCTRGTSTIRLLVTSEITAVWCTSGTSTTRLLVTRPPKIEGFRFPSEQTEGSRSQVSCVVTSGDLPLTLTWLLDGRPLHPDPARQLRQLSEYSSVS</sequence>
<name>A0A6A0H1T0_HYAAZ</name>
<dbReference type="Proteomes" id="UP000711488">
    <property type="component" value="Unassembled WGS sequence"/>
</dbReference>
<dbReference type="InterPro" id="IPR007110">
    <property type="entry name" value="Ig-like_dom"/>
</dbReference>
<feature type="domain" description="Ig-like" evidence="1">
    <location>
        <begin position="1"/>
        <end position="47"/>
    </location>
</feature>
<reference evidence="2" key="1">
    <citation type="submission" date="2014-08" db="EMBL/GenBank/DDBJ databases">
        <authorList>
            <person name="Murali S."/>
            <person name="Richards S."/>
            <person name="Bandaranaike D."/>
            <person name="Bellair M."/>
            <person name="Blankenburg K."/>
            <person name="Chao H."/>
            <person name="Dinh H."/>
            <person name="Doddapaneni H."/>
            <person name="Dugan-Rocha S."/>
            <person name="Elkadiri S."/>
            <person name="Gnanaolivu R."/>
            <person name="Hughes D."/>
            <person name="Lee S."/>
            <person name="Li M."/>
            <person name="Ming W."/>
            <person name="Munidasa M."/>
            <person name="Muniz J."/>
            <person name="Nguyen L."/>
            <person name="Osuji N."/>
            <person name="Pu L.-L."/>
            <person name="Puazo M."/>
            <person name="Skinner E."/>
            <person name="Qu C."/>
            <person name="Quiroz J."/>
            <person name="Raj R."/>
            <person name="Weissenberger G."/>
            <person name="Xin Y."/>
            <person name="Zou X."/>
            <person name="Han Y."/>
            <person name="Worley K."/>
            <person name="Muzny D."/>
            <person name="Gibbs R."/>
        </authorList>
    </citation>
    <scope>NUCLEOTIDE SEQUENCE</scope>
    <source>
        <strain evidence="2">HAZT.00-mixed</strain>
        <tissue evidence="2">Whole organism</tissue>
    </source>
</reference>
<proteinExistence type="predicted"/>
<gene>
    <name evidence="2" type="ORF">HAZT_HAZT012105</name>
</gene>
<dbReference type="AlphaFoldDB" id="A0A6A0H1T0"/>
<dbReference type="InterPro" id="IPR036179">
    <property type="entry name" value="Ig-like_dom_sf"/>
</dbReference>
<feature type="domain" description="Ig-like" evidence="1">
    <location>
        <begin position="106"/>
        <end position="165"/>
    </location>
</feature>
<dbReference type="Gene3D" id="2.60.40.10">
    <property type="entry name" value="Immunoglobulins"/>
    <property type="match status" value="2"/>
</dbReference>
<protein>
    <recommendedName>
        <fullName evidence="1">Ig-like domain-containing protein</fullName>
    </recommendedName>
</protein>
<comment type="caution">
    <text evidence="2">The sequence shown here is derived from an EMBL/GenBank/DDBJ whole genome shotgun (WGS) entry which is preliminary data.</text>
</comment>